<accession>F2U892</accession>
<evidence type="ECO:0000256" key="3">
    <source>
        <dbReference type="ARBA" id="ARBA00024025"/>
    </source>
</evidence>
<evidence type="ECO:0000256" key="2">
    <source>
        <dbReference type="ARBA" id="ARBA00023315"/>
    </source>
</evidence>
<dbReference type="STRING" id="946362.F2U892"/>
<dbReference type="EMBL" id="GL832964">
    <property type="protein sequence ID" value="EGD72600.1"/>
    <property type="molecule type" value="Genomic_DNA"/>
</dbReference>
<dbReference type="RefSeq" id="XP_004994423.1">
    <property type="nucleotide sequence ID" value="XM_004994366.1"/>
</dbReference>
<evidence type="ECO:0000259" key="4">
    <source>
        <dbReference type="PROSITE" id="PS51186"/>
    </source>
</evidence>
<dbReference type="InterPro" id="IPR044542">
    <property type="entry name" value="NAA30-like"/>
</dbReference>
<dbReference type="KEGG" id="sre:PTSG_04336"/>
<dbReference type="eggNOG" id="KOG3139">
    <property type="taxonomic scope" value="Eukaryota"/>
</dbReference>
<evidence type="ECO:0000313" key="5">
    <source>
        <dbReference type="EMBL" id="EGD72600.1"/>
    </source>
</evidence>
<keyword evidence="1 5" id="KW-0808">Transferase</keyword>
<dbReference type="SUPFAM" id="SSF55729">
    <property type="entry name" value="Acyl-CoA N-acyltransferases (Nat)"/>
    <property type="match status" value="1"/>
</dbReference>
<dbReference type="PANTHER" id="PTHR45896">
    <property type="entry name" value="N-ALPHA-ACETYLTRANSFERASE 30"/>
    <property type="match status" value="1"/>
</dbReference>
<comment type="similarity">
    <text evidence="3">Belongs to the acetyltransferase family. MAK3 subfamily.</text>
</comment>
<dbReference type="GO" id="GO:0031417">
    <property type="term" value="C:NatC complex"/>
    <property type="evidence" value="ECO:0007669"/>
    <property type="project" value="TreeGrafter"/>
</dbReference>
<dbReference type="GO" id="GO:0004596">
    <property type="term" value="F:protein-N-terminal amino-acid acetyltransferase activity"/>
    <property type="evidence" value="ECO:0007669"/>
    <property type="project" value="InterPro"/>
</dbReference>
<dbReference type="PROSITE" id="PS51186">
    <property type="entry name" value="GNAT"/>
    <property type="match status" value="1"/>
</dbReference>
<dbReference type="InterPro" id="IPR016181">
    <property type="entry name" value="Acyl_CoA_acyltransferase"/>
</dbReference>
<evidence type="ECO:0000313" key="6">
    <source>
        <dbReference type="Proteomes" id="UP000007799"/>
    </source>
</evidence>
<organism evidence="6">
    <name type="scientific">Salpingoeca rosetta (strain ATCC 50818 / BSB-021)</name>
    <dbReference type="NCBI Taxonomy" id="946362"/>
    <lineage>
        <taxon>Eukaryota</taxon>
        <taxon>Choanoflagellata</taxon>
        <taxon>Craspedida</taxon>
        <taxon>Salpingoecidae</taxon>
        <taxon>Salpingoeca</taxon>
    </lineage>
</organism>
<dbReference type="AlphaFoldDB" id="F2U892"/>
<dbReference type="GeneID" id="16075007"/>
<sequence>MSVEIRPYRDENDLPAIQKLMAAHLSEPYSIYTYRYFLVTWGKLSHVAVVEGEVVGAVICRLARHKRGPLRGYIGMLAVSEDHRKKGIGTMLVKASVEAMKEAGADEIVLEAETSNLGALRIYESLGFLRDKLLERYYLSGVSAWRLKLWLK</sequence>
<proteinExistence type="inferred from homology"/>
<gene>
    <name evidence="5" type="ORF">PTSG_04336</name>
</gene>
<dbReference type="PANTHER" id="PTHR45896:SF1">
    <property type="entry name" value="N-ALPHA-ACETYLTRANSFERASE 30"/>
    <property type="match status" value="1"/>
</dbReference>
<dbReference type="Pfam" id="PF00583">
    <property type="entry name" value="Acetyltransf_1"/>
    <property type="match status" value="1"/>
</dbReference>
<keyword evidence="2" id="KW-0012">Acyltransferase</keyword>
<dbReference type="InParanoid" id="F2U892"/>
<dbReference type="OrthoDB" id="249099at2759"/>
<dbReference type="Proteomes" id="UP000007799">
    <property type="component" value="Unassembled WGS sequence"/>
</dbReference>
<dbReference type="CDD" id="cd04301">
    <property type="entry name" value="NAT_SF"/>
    <property type="match status" value="1"/>
</dbReference>
<keyword evidence="6" id="KW-1185">Reference proteome</keyword>
<dbReference type="InterPro" id="IPR000182">
    <property type="entry name" value="GNAT_dom"/>
</dbReference>
<dbReference type="Gene3D" id="3.40.630.30">
    <property type="match status" value="1"/>
</dbReference>
<name>F2U892_SALR5</name>
<protein>
    <submittedName>
        <fullName evidence="5">N-alpha-acetyltransferase 30</fullName>
    </submittedName>
</protein>
<dbReference type="OMA" id="LCIFARH"/>
<evidence type="ECO:0000256" key="1">
    <source>
        <dbReference type="ARBA" id="ARBA00022679"/>
    </source>
</evidence>
<feature type="domain" description="N-acetyltransferase" evidence="4">
    <location>
        <begin position="3"/>
        <end position="152"/>
    </location>
</feature>
<reference evidence="5" key="1">
    <citation type="submission" date="2009-08" db="EMBL/GenBank/DDBJ databases">
        <title>Annotation of Salpingoeca rosetta.</title>
        <authorList>
            <consortium name="The Broad Institute Genome Sequencing Platform"/>
            <person name="Russ C."/>
            <person name="Cuomo C."/>
            <person name="Burger G."/>
            <person name="Gray M.W."/>
            <person name="Holland P.W.H."/>
            <person name="King N."/>
            <person name="Lang F.B.F."/>
            <person name="Roger A.J."/>
            <person name="Ruiz-Trillo I."/>
            <person name="Young S.K."/>
            <person name="Zeng Q."/>
            <person name="Gargeya S."/>
            <person name="Alvarado L."/>
            <person name="Berlin A."/>
            <person name="Chapman S.B."/>
            <person name="Chen Z."/>
            <person name="Freedman E."/>
            <person name="Gellesch M."/>
            <person name="Goldberg J."/>
            <person name="Griggs A."/>
            <person name="Gujja S."/>
            <person name="Heilman E."/>
            <person name="Heiman D."/>
            <person name="Howarth C."/>
            <person name="Mehta T."/>
            <person name="Neiman D."/>
            <person name="Pearson M."/>
            <person name="Roberts A."/>
            <person name="Saif S."/>
            <person name="Shea T."/>
            <person name="Shenoy N."/>
            <person name="Sisk P."/>
            <person name="Stolte C."/>
            <person name="Sykes S."/>
            <person name="White J."/>
            <person name="Yandava C."/>
            <person name="Haas B."/>
            <person name="Nusbaum C."/>
            <person name="Birren B."/>
        </authorList>
    </citation>
    <scope>NUCLEOTIDE SEQUENCE [LARGE SCALE GENOMIC DNA]</scope>
    <source>
        <strain evidence="5">ATCC 50818</strain>
    </source>
</reference>